<evidence type="ECO:0000313" key="3">
    <source>
        <dbReference type="EMBL" id="CAG5069388.1"/>
    </source>
</evidence>
<evidence type="ECO:0000259" key="2">
    <source>
        <dbReference type="Pfam" id="PF07364"/>
    </source>
</evidence>
<accession>A0ABN7R5Y0</accession>
<dbReference type="InterPro" id="IPR009197">
    <property type="entry name" value="MlrC"/>
</dbReference>
<dbReference type="RefSeq" id="WP_215233462.1">
    <property type="nucleotide sequence ID" value="NZ_CAJRAU010000002.1"/>
</dbReference>
<dbReference type="InterPro" id="IPR015995">
    <property type="entry name" value="MlrC_N"/>
</dbReference>
<dbReference type="InterPro" id="IPR010799">
    <property type="entry name" value="MlrC_C"/>
</dbReference>
<gene>
    <name evidence="3" type="ORF">DYBT9623_02124</name>
</gene>
<evidence type="ECO:0000313" key="4">
    <source>
        <dbReference type="Proteomes" id="UP000679725"/>
    </source>
</evidence>
<feature type="domain" description="Microcystin LR degradation protein MlrC C-terminal" evidence="1">
    <location>
        <begin position="336"/>
        <end position="506"/>
    </location>
</feature>
<dbReference type="Pfam" id="PF07364">
    <property type="entry name" value="DUF1485"/>
    <property type="match status" value="1"/>
</dbReference>
<name>A0ABN7R5Y0_9BACT</name>
<comment type="caution">
    <text evidence="3">The sequence shown here is derived from an EMBL/GenBank/DDBJ whole genome shotgun (WGS) entry which is preliminary data.</text>
</comment>
<protein>
    <recommendedName>
        <fullName evidence="5">Microcystin degradation protein MlrC, contains DUF1485 domain</fullName>
    </recommendedName>
</protein>
<evidence type="ECO:0008006" key="5">
    <source>
        <dbReference type="Google" id="ProtNLM"/>
    </source>
</evidence>
<dbReference type="PIRSF" id="PIRSF012702">
    <property type="entry name" value="UCP012702"/>
    <property type="match status" value="1"/>
</dbReference>
<reference evidence="3 4" key="1">
    <citation type="submission" date="2021-04" db="EMBL/GenBank/DDBJ databases">
        <authorList>
            <person name="Rodrigo-Torres L."/>
            <person name="Arahal R. D."/>
            <person name="Lucena T."/>
        </authorList>
    </citation>
    <scope>NUCLEOTIDE SEQUENCE [LARGE SCALE GENOMIC DNA]</scope>
    <source>
        <strain evidence="3 4">CECT 9623</strain>
    </source>
</reference>
<proteinExistence type="predicted"/>
<dbReference type="Proteomes" id="UP000679725">
    <property type="component" value="Unassembled WGS sequence"/>
</dbReference>
<feature type="domain" description="Microcystin LR degradation protein MlrC N-terminal" evidence="2">
    <location>
        <begin position="44"/>
        <end position="326"/>
    </location>
</feature>
<keyword evidence="4" id="KW-1185">Reference proteome</keyword>
<dbReference type="Pfam" id="PF07171">
    <property type="entry name" value="MlrC_C"/>
    <property type="match status" value="1"/>
</dbReference>
<evidence type="ECO:0000259" key="1">
    <source>
        <dbReference type="Pfam" id="PF07171"/>
    </source>
</evidence>
<dbReference type="EMBL" id="CAJRAU010000002">
    <property type="protein sequence ID" value="CAG5069388.1"/>
    <property type="molecule type" value="Genomic_DNA"/>
</dbReference>
<sequence length="534" mass="58320">MKTTFLLAVSFFAATFQPLSSRLEEKDFKENKAEISSKNKALPRIAIAGLGIESSTFSPALTTEEAFHARYGDQVYAAYPFMSADSGIRAKATWLPALVGKSLPGGAVTREAYESLVKQTLDLLKKNGPYDGMFFDIHGAMSVVGLDDPEGDFIVRIREVVGKKTVISTSMDLHGNVSWRLAQNTDLITCYRMAPHEDAMQTKKRAVTNLLSRLESGKGKPAYKAWIPIPVLLPGEKTSTRIEPGKRIYAAVTPASLQKGVIDAAMWVGYAWADEPRNHAVVMVTGDDKKAVTSTAEKLAKSFWDVRREFEFVAPTGTLKEALDKAVTSDKTPFFISDSGDNPTAGGAGDVTWTITEILKRPEFQGEKGKSLIYASIPGPELVAKAVEMGVGGKIDALAGAKVDSRFAPPIRLVGTVTAIEHGDRNAETEVVVKVGNVSVIVTKKRKPYHKEADFTRLGLAPRKSDVVVVKIGYLEPELYNMRADWILSLTPGGVDQNLEGLDYKRVKRPIFPLDKDMKDPDLKARIVPSSDSI</sequence>
<organism evidence="3 4">
    <name type="scientific">Dyadobacter linearis</name>
    <dbReference type="NCBI Taxonomy" id="2823330"/>
    <lineage>
        <taxon>Bacteria</taxon>
        <taxon>Pseudomonadati</taxon>
        <taxon>Bacteroidota</taxon>
        <taxon>Cytophagia</taxon>
        <taxon>Cytophagales</taxon>
        <taxon>Spirosomataceae</taxon>
        <taxon>Dyadobacter</taxon>
    </lineage>
</organism>